<reference evidence="2" key="1">
    <citation type="submission" date="2023-01" db="EMBL/GenBank/DDBJ databases">
        <title>The chitinases involved in constricting ring structure development in the nematode-trapping fungus Drechslerella dactyloides.</title>
        <authorList>
            <person name="Wang R."/>
            <person name="Zhang L."/>
            <person name="Tang P."/>
            <person name="Li S."/>
            <person name="Liang L."/>
        </authorList>
    </citation>
    <scope>NUCLEOTIDE SEQUENCE</scope>
    <source>
        <strain evidence="2">YMF1.00031</strain>
    </source>
</reference>
<feature type="region of interest" description="Disordered" evidence="1">
    <location>
        <begin position="1"/>
        <end position="24"/>
    </location>
</feature>
<dbReference type="Proteomes" id="UP001221413">
    <property type="component" value="Unassembled WGS sequence"/>
</dbReference>
<evidence type="ECO:0000313" key="3">
    <source>
        <dbReference type="Proteomes" id="UP001221413"/>
    </source>
</evidence>
<name>A0AAD6IZ30_DREDA</name>
<sequence length="60" mass="6369">MTSTVFTSISGGRTREGFRAPGCGSRASGTLTRRALLSDADASASCFLFFLFFLLPPSMT</sequence>
<evidence type="ECO:0000313" key="2">
    <source>
        <dbReference type="EMBL" id="KAJ6259047.1"/>
    </source>
</evidence>
<keyword evidence="3" id="KW-1185">Reference proteome</keyword>
<dbReference type="AlphaFoldDB" id="A0AAD6IZ30"/>
<dbReference type="EMBL" id="JAQGDS010000007">
    <property type="protein sequence ID" value="KAJ6259047.1"/>
    <property type="molecule type" value="Genomic_DNA"/>
</dbReference>
<feature type="compositionally biased region" description="Polar residues" evidence="1">
    <location>
        <begin position="1"/>
        <end position="11"/>
    </location>
</feature>
<proteinExistence type="predicted"/>
<organism evidence="2 3">
    <name type="scientific">Drechslerella dactyloides</name>
    <name type="common">Nematode-trapping fungus</name>
    <name type="synonym">Arthrobotrys dactyloides</name>
    <dbReference type="NCBI Taxonomy" id="74499"/>
    <lineage>
        <taxon>Eukaryota</taxon>
        <taxon>Fungi</taxon>
        <taxon>Dikarya</taxon>
        <taxon>Ascomycota</taxon>
        <taxon>Pezizomycotina</taxon>
        <taxon>Orbiliomycetes</taxon>
        <taxon>Orbiliales</taxon>
        <taxon>Orbiliaceae</taxon>
        <taxon>Drechslerella</taxon>
    </lineage>
</organism>
<accession>A0AAD6IZ30</accession>
<evidence type="ECO:0000256" key="1">
    <source>
        <dbReference type="SAM" id="MobiDB-lite"/>
    </source>
</evidence>
<protein>
    <submittedName>
        <fullName evidence="2">Uncharacterized protein</fullName>
    </submittedName>
</protein>
<gene>
    <name evidence="2" type="ORF">Dda_5943</name>
</gene>
<comment type="caution">
    <text evidence="2">The sequence shown here is derived from an EMBL/GenBank/DDBJ whole genome shotgun (WGS) entry which is preliminary data.</text>
</comment>